<name>A0A382CQR4_9ZZZZ</name>
<protein>
    <recommendedName>
        <fullName evidence="2">Nudix hydrolase domain-containing protein</fullName>
    </recommendedName>
</protein>
<accession>A0A382CQR4</accession>
<evidence type="ECO:0000313" key="1">
    <source>
        <dbReference type="EMBL" id="SVB27951.1"/>
    </source>
</evidence>
<dbReference type="EMBL" id="UINC01035480">
    <property type="protein sequence ID" value="SVB27951.1"/>
    <property type="molecule type" value="Genomic_DNA"/>
</dbReference>
<gene>
    <name evidence="1" type="ORF">METZ01_LOCUS180805</name>
</gene>
<evidence type="ECO:0008006" key="2">
    <source>
        <dbReference type="Google" id="ProtNLM"/>
    </source>
</evidence>
<sequence length="548" mass="63449">MEQIIKILQSILYTLPLIAEEGEYREKISRNELCKILKEQTLVSNDAIKAVVELVELQWAKAGLLDPFELELGNWQFISFPASLGARSWLEVMTDKDGVWFPSGWWADLANTETHRELLLKLEQFRLKGNSSGDPHPIRQVYVAWGLIKLDEHLLFLEREDRTREGIPHFVLPGGRLNIHDLSSNLKGLDSSEYLKILQSVSSQKAIDSLPQALKRELEEELELENSEYSIGESFNLDPYMKLEGAGANHAYTCYEISLFPISLNLEGFNRLARMNQPISHNWFTLQEAAIAQKGDKRAFIDAWQEHHGRNKEKLLNQLKELPESFEDSFHFSEMVDIPIELGDSFKCGPTGSNERPCFVDLDHDELEILLAMAWHRLHGKNFPLKSRKSVYLSLSGWIEVKDKELLELLKSLQLKLNDSELPLIESYDRNWFRLSVPRENLFFNGEFFTYNLIKPRPDRWDLQLFTEVRDSKMGKLPKIVFTYPLHAENMYLYLKSVENGEEDEEIYSDQNNMMRNHLDPLCKQAGLRKLVRTSGGLREIICLPNNP</sequence>
<proteinExistence type="predicted"/>
<organism evidence="1">
    <name type="scientific">marine metagenome</name>
    <dbReference type="NCBI Taxonomy" id="408172"/>
    <lineage>
        <taxon>unclassified sequences</taxon>
        <taxon>metagenomes</taxon>
        <taxon>ecological metagenomes</taxon>
    </lineage>
</organism>
<dbReference type="Gene3D" id="3.90.79.10">
    <property type="entry name" value="Nucleoside Triphosphate Pyrophosphohydrolase"/>
    <property type="match status" value="1"/>
</dbReference>
<dbReference type="AlphaFoldDB" id="A0A382CQR4"/>
<reference evidence="1" key="1">
    <citation type="submission" date="2018-05" db="EMBL/GenBank/DDBJ databases">
        <authorList>
            <person name="Lanie J.A."/>
            <person name="Ng W.-L."/>
            <person name="Kazmierczak K.M."/>
            <person name="Andrzejewski T.M."/>
            <person name="Davidsen T.M."/>
            <person name="Wayne K.J."/>
            <person name="Tettelin H."/>
            <person name="Glass J.I."/>
            <person name="Rusch D."/>
            <person name="Podicherti R."/>
            <person name="Tsui H.-C.T."/>
            <person name="Winkler M.E."/>
        </authorList>
    </citation>
    <scope>NUCLEOTIDE SEQUENCE</scope>
</reference>